<comment type="cofactor">
    <cofactor evidence="1">
        <name>Mg(2+)</name>
        <dbReference type="ChEBI" id="CHEBI:18420"/>
    </cofactor>
</comment>
<dbReference type="NCBIfam" id="TIGR01460">
    <property type="entry name" value="HAD-SF-IIA"/>
    <property type="match status" value="1"/>
</dbReference>
<dbReference type="PANTHER" id="PTHR19288">
    <property type="entry name" value="4-NITROPHENYLPHOSPHATASE-RELATED"/>
    <property type="match status" value="1"/>
</dbReference>
<dbReference type="EMBL" id="CP037968">
    <property type="protein sequence ID" value="QYZ78386.1"/>
    <property type="molecule type" value="Genomic_DNA"/>
</dbReference>
<dbReference type="OrthoDB" id="25155at2157"/>
<dbReference type="GO" id="GO:0016791">
    <property type="term" value="F:phosphatase activity"/>
    <property type="evidence" value="ECO:0007669"/>
    <property type="project" value="InterPro"/>
</dbReference>
<evidence type="ECO:0000256" key="4">
    <source>
        <dbReference type="ARBA" id="ARBA00022842"/>
    </source>
</evidence>
<name>A0A8G1A0W8_9EURY</name>
<dbReference type="GO" id="GO:0046872">
    <property type="term" value="F:metal ion binding"/>
    <property type="evidence" value="ECO:0007669"/>
    <property type="project" value="UniProtKB-KW"/>
</dbReference>
<keyword evidence="4" id="KW-0460">Magnesium</keyword>
<sequence length="259" mass="26955">MIDAKAVLLDIEGVLHVAGVPVPGGAAAVNALQEAGVPFRCVSNTTRRSRASLAARLRELGYEIPEAFIFTPALAAVREIEQRGGGRCFLLATGDVHADFSAAGIPLGADGARFVVVGDAGDDFTYESMNRALRLLLGGAAFIALEKDRYWRGAADFMLSAGPYVAALEYAAGTGAHLVGKPSKAFFTLALDDMGVAPEEAVMIGDDIATDIGGAKDAGMQAVLVRTGKYREEAVQNAKVAPDAIIDSMAALGEMVGLR</sequence>
<organism evidence="6 7">
    <name type="scientific">Methanofollis formosanus</name>
    <dbReference type="NCBI Taxonomy" id="299308"/>
    <lineage>
        <taxon>Archaea</taxon>
        <taxon>Methanobacteriati</taxon>
        <taxon>Methanobacteriota</taxon>
        <taxon>Stenosarchaea group</taxon>
        <taxon>Methanomicrobia</taxon>
        <taxon>Methanomicrobiales</taxon>
        <taxon>Methanomicrobiaceae</taxon>
        <taxon>Methanofollis</taxon>
    </lineage>
</organism>
<evidence type="ECO:0000313" key="7">
    <source>
        <dbReference type="Proteomes" id="UP000826709"/>
    </source>
</evidence>
<dbReference type="InterPro" id="IPR006355">
    <property type="entry name" value="LHPP/HDHD2"/>
</dbReference>
<keyword evidence="7" id="KW-1185">Reference proteome</keyword>
<keyword evidence="3" id="KW-0479">Metal-binding</keyword>
<keyword evidence="6" id="KW-0378">Hydrolase</keyword>
<dbReference type="NCBIfam" id="TIGR01458">
    <property type="entry name" value="HAD-SF-IIA-hyp3"/>
    <property type="match status" value="1"/>
</dbReference>
<dbReference type="Proteomes" id="UP000826709">
    <property type="component" value="Chromosome"/>
</dbReference>
<dbReference type="InterPro" id="IPR006357">
    <property type="entry name" value="HAD-SF_hydro_IIA"/>
</dbReference>
<dbReference type="AlphaFoldDB" id="A0A8G1A0W8"/>
<dbReference type="SUPFAM" id="SSF56784">
    <property type="entry name" value="HAD-like"/>
    <property type="match status" value="1"/>
</dbReference>
<dbReference type="KEGG" id="mfk:E2N92_02525"/>
<dbReference type="Pfam" id="PF13344">
    <property type="entry name" value="Hydrolase_6"/>
    <property type="match status" value="1"/>
</dbReference>
<evidence type="ECO:0000256" key="5">
    <source>
        <dbReference type="ARBA" id="ARBA00039666"/>
    </source>
</evidence>
<gene>
    <name evidence="6" type="ORF">E2N92_02525</name>
</gene>
<evidence type="ECO:0000256" key="1">
    <source>
        <dbReference type="ARBA" id="ARBA00001946"/>
    </source>
</evidence>
<reference evidence="6" key="2">
    <citation type="submission" date="2019-03" db="EMBL/GenBank/DDBJ databases">
        <authorList>
            <person name="Chen S.-C."/>
            <person name="Wu S.-Y."/>
            <person name="Lai M.-C."/>
        </authorList>
    </citation>
    <scope>NUCLEOTIDE SEQUENCE</scope>
    <source>
        <strain evidence="6">ML15</strain>
    </source>
</reference>
<reference evidence="6" key="1">
    <citation type="journal article" date="2005" name="Int. J. Syst. Evol. Microbiol.">
        <title>Methanofollis formosanus sp. nov., isolated from a fish pond.</title>
        <authorList>
            <person name="Wu S.Y."/>
            <person name="Chen S.C."/>
            <person name="Lai M.C."/>
        </authorList>
    </citation>
    <scope>NUCLEOTIDE SEQUENCE</scope>
    <source>
        <strain evidence="6">ML15</strain>
    </source>
</reference>
<dbReference type="InterPro" id="IPR023214">
    <property type="entry name" value="HAD_sf"/>
</dbReference>
<dbReference type="RefSeq" id="WP_220682138.1">
    <property type="nucleotide sequence ID" value="NZ_CP037968.1"/>
</dbReference>
<dbReference type="Gene3D" id="3.40.50.1000">
    <property type="entry name" value="HAD superfamily/HAD-like"/>
    <property type="match status" value="2"/>
</dbReference>
<comment type="similarity">
    <text evidence="2">Belongs to the HAD-like hydrolase superfamily.</text>
</comment>
<dbReference type="InterPro" id="IPR036412">
    <property type="entry name" value="HAD-like_sf"/>
</dbReference>
<accession>A0A8G1A0W8</accession>
<evidence type="ECO:0000256" key="2">
    <source>
        <dbReference type="ARBA" id="ARBA00007958"/>
    </source>
</evidence>
<proteinExistence type="inferred from homology"/>
<dbReference type="Pfam" id="PF13242">
    <property type="entry name" value="Hydrolase_like"/>
    <property type="match status" value="1"/>
</dbReference>
<evidence type="ECO:0000256" key="3">
    <source>
        <dbReference type="ARBA" id="ARBA00022723"/>
    </source>
</evidence>
<protein>
    <recommendedName>
        <fullName evidence="5">Haloacid dehalogenase-like hydrolase domain-containing protein 2</fullName>
    </recommendedName>
</protein>
<evidence type="ECO:0000313" key="6">
    <source>
        <dbReference type="EMBL" id="QYZ78386.1"/>
    </source>
</evidence>
<dbReference type="GO" id="GO:0005737">
    <property type="term" value="C:cytoplasm"/>
    <property type="evidence" value="ECO:0007669"/>
    <property type="project" value="TreeGrafter"/>
</dbReference>
<dbReference type="PANTHER" id="PTHR19288:SF46">
    <property type="entry name" value="HALOACID DEHALOGENASE-LIKE HYDROLASE DOMAIN-CONTAINING PROTEIN 2"/>
    <property type="match status" value="1"/>
</dbReference>